<keyword evidence="11" id="KW-0150">Chloroplast</keyword>
<evidence type="ECO:0000256" key="2">
    <source>
        <dbReference type="ARBA" id="ARBA00022640"/>
    </source>
</evidence>
<dbReference type="NCBIfam" id="TIGR01044">
    <property type="entry name" value="rplV_bact"/>
    <property type="match status" value="1"/>
</dbReference>
<dbReference type="InterPro" id="IPR001063">
    <property type="entry name" value="Ribosomal_uL22"/>
</dbReference>
<dbReference type="InterPro" id="IPR036394">
    <property type="entry name" value="Ribosomal_uL22_sf"/>
</dbReference>
<evidence type="ECO:0000256" key="7">
    <source>
        <dbReference type="ARBA" id="ARBA00035285"/>
    </source>
</evidence>
<comment type="subcellular location">
    <subcellularLocation>
        <location evidence="8 10">Plastid</location>
        <location evidence="8 10">Chloroplast</location>
    </subcellularLocation>
</comment>
<evidence type="ECO:0000256" key="6">
    <source>
        <dbReference type="ARBA" id="ARBA00023274"/>
    </source>
</evidence>
<name>A0A1Y9TLT8_9RHOD</name>
<evidence type="ECO:0000256" key="4">
    <source>
        <dbReference type="ARBA" id="ARBA00022884"/>
    </source>
</evidence>
<organism evidence="11">
    <name type="scientific">Boldia erythrosiphon</name>
    <dbReference type="NCBI Taxonomy" id="74908"/>
    <lineage>
        <taxon>Eukaryota</taxon>
        <taxon>Rhodophyta</taxon>
        <taxon>Compsopogonophyceae</taxon>
        <taxon>Compsopogonales</taxon>
        <taxon>Boldiaceae</taxon>
        <taxon>Boldia</taxon>
    </lineage>
</organism>
<gene>
    <name evidence="8 11" type="primary">rpl22</name>
</gene>
<comment type="subunit">
    <text evidence="8">Part of the 50S ribosomal subunit.</text>
</comment>
<protein>
    <recommendedName>
        <fullName evidence="7 8">Large ribosomal subunit protein uL22c</fullName>
    </recommendedName>
</protein>
<sequence>MTQFNSHIQATAKYIRTSPNKVRRVLAQLKGRSYKEAIMILEFMPYRACSYILKTLKSAAFNAQNNYNMNKKNLLVTNAYVNQGPTLKRFRPRAQGRAFRIHKPTCHITILVGIN</sequence>
<evidence type="ECO:0000256" key="3">
    <source>
        <dbReference type="ARBA" id="ARBA00022730"/>
    </source>
</evidence>
<evidence type="ECO:0000313" key="11">
    <source>
        <dbReference type="EMBL" id="ARO90586.1"/>
    </source>
</evidence>
<dbReference type="AlphaFoldDB" id="A0A1Y9TLT8"/>
<evidence type="ECO:0000256" key="10">
    <source>
        <dbReference type="RuleBase" id="RU004009"/>
    </source>
</evidence>
<dbReference type="RefSeq" id="YP_009369898.1">
    <property type="nucleotide sequence ID" value="NC_034776.1"/>
</dbReference>
<dbReference type="InterPro" id="IPR018260">
    <property type="entry name" value="Ribosomal_uL22_CS"/>
</dbReference>
<dbReference type="GeneID" id="32891405"/>
<dbReference type="CDD" id="cd00336">
    <property type="entry name" value="Ribosomal_L22"/>
    <property type="match status" value="1"/>
</dbReference>
<dbReference type="Gene3D" id="3.90.470.10">
    <property type="entry name" value="Ribosomal protein L22/L17"/>
    <property type="match status" value="1"/>
</dbReference>
<keyword evidence="3 8" id="KW-0699">rRNA-binding</keyword>
<dbReference type="Pfam" id="PF00237">
    <property type="entry name" value="Ribosomal_L22"/>
    <property type="match status" value="1"/>
</dbReference>
<keyword evidence="4 8" id="KW-0694">RNA-binding</keyword>
<dbReference type="GO" id="GO:0015934">
    <property type="term" value="C:large ribosomal subunit"/>
    <property type="evidence" value="ECO:0007669"/>
    <property type="project" value="InterPro"/>
</dbReference>
<proteinExistence type="inferred from homology"/>
<keyword evidence="6 8" id="KW-0687">Ribonucleoprotein</keyword>
<comment type="function">
    <text evidence="8 10">This protein binds specifically to 23S rRNA.</text>
</comment>
<keyword evidence="5 8" id="KW-0689">Ribosomal protein</keyword>
<dbReference type="InterPro" id="IPR047867">
    <property type="entry name" value="Ribosomal_uL22_bac/org-type"/>
</dbReference>
<dbReference type="GO" id="GO:0003735">
    <property type="term" value="F:structural constituent of ribosome"/>
    <property type="evidence" value="ECO:0007669"/>
    <property type="project" value="InterPro"/>
</dbReference>
<dbReference type="EMBL" id="KY709208">
    <property type="protein sequence ID" value="ARO90586.1"/>
    <property type="molecule type" value="Genomic_DNA"/>
</dbReference>
<comment type="similarity">
    <text evidence="1 8 9">Belongs to the universal ribosomal protein uL22 family.</text>
</comment>
<evidence type="ECO:0000256" key="1">
    <source>
        <dbReference type="ARBA" id="ARBA00009451"/>
    </source>
</evidence>
<geneLocation type="chloroplast" evidence="11"/>
<dbReference type="GO" id="GO:0006412">
    <property type="term" value="P:translation"/>
    <property type="evidence" value="ECO:0007669"/>
    <property type="project" value="UniProtKB-UniRule"/>
</dbReference>
<dbReference type="GO" id="GO:0019843">
    <property type="term" value="F:rRNA binding"/>
    <property type="evidence" value="ECO:0007669"/>
    <property type="project" value="UniProtKB-UniRule"/>
</dbReference>
<accession>A0A1Y9TLT8</accession>
<evidence type="ECO:0000256" key="9">
    <source>
        <dbReference type="RuleBase" id="RU004005"/>
    </source>
</evidence>
<dbReference type="GO" id="GO:0009507">
    <property type="term" value="C:chloroplast"/>
    <property type="evidence" value="ECO:0007669"/>
    <property type="project" value="UniProtKB-SubCell"/>
</dbReference>
<dbReference type="PANTHER" id="PTHR13501">
    <property type="entry name" value="CHLOROPLAST 50S RIBOSOMAL PROTEIN L22-RELATED"/>
    <property type="match status" value="1"/>
</dbReference>
<reference evidence="11" key="1">
    <citation type="submission" date="2017-03" db="EMBL/GenBank/DDBJ databases">
        <title>The new red algal subphylum Proteorhodophytina comprises the largest and most divergent plastid genomes known.</title>
        <authorList>
            <person name="Munoz-Gomez S.A."/>
            <person name="Mejia-Franco F.G."/>
            <person name="Durnin K."/>
            <person name="Morgan C."/>
            <person name="Grisdale C.J."/>
            <person name="Archibald J.M."/>
            <person name="Slamovits C.H."/>
        </authorList>
    </citation>
    <scope>NUCLEOTIDE SEQUENCE</scope>
    <source>
        <strain evidence="11">UTEX LB2858</strain>
    </source>
</reference>
<evidence type="ECO:0000256" key="8">
    <source>
        <dbReference type="HAMAP-Rule" id="MF_01331"/>
    </source>
</evidence>
<dbReference type="SUPFAM" id="SSF54843">
    <property type="entry name" value="Ribosomal protein L22"/>
    <property type="match status" value="1"/>
</dbReference>
<dbReference type="PROSITE" id="PS00464">
    <property type="entry name" value="RIBOSOMAL_L22"/>
    <property type="match status" value="1"/>
</dbReference>
<keyword evidence="2 11" id="KW-0934">Plastid</keyword>
<evidence type="ECO:0000256" key="5">
    <source>
        <dbReference type="ARBA" id="ARBA00022980"/>
    </source>
</evidence>
<dbReference type="HAMAP" id="MF_01331_B">
    <property type="entry name" value="Ribosomal_uL22_B"/>
    <property type="match status" value="1"/>
</dbReference>
<dbReference type="PANTHER" id="PTHR13501:SF10">
    <property type="entry name" value="LARGE RIBOSOMAL SUBUNIT PROTEIN UL22M"/>
    <property type="match status" value="1"/>
</dbReference>
<comment type="function">
    <text evidence="8 10">The globular domain of the protein is located near the polypeptide exit tunnel on the outside of the subunit, while an extended beta-hairpin is found that lines the wall of the exit tunnel in the center of the 70S ribosome.</text>
</comment>
<dbReference type="InterPro" id="IPR005727">
    <property type="entry name" value="Ribosomal_uL22_bac/chlpt-type"/>
</dbReference>